<accession>A0ABM8Y4K2</accession>
<keyword evidence="3" id="KW-1185">Reference proteome</keyword>
<dbReference type="InterPro" id="IPR052026">
    <property type="entry name" value="ExeA_AAA_ATPase_DNA-bind"/>
</dbReference>
<evidence type="ECO:0000259" key="1">
    <source>
        <dbReference type="SMART" id="SM00382"/>
    </source>
</evidence>
<dbReference type="InterPro" id="IPR003593">
    <property type="entry name" value="AAA+_ATPase"/>
</dbReference>
<gene>
    <name evidence="2" type="ORF">LMG23994_07162</name>
</gene>
<dbReference type="InterPro" id="IPR027417">
    <property type="entry name" value="P-loop_NTPase"/>
</dbReference>
<dbReference type="SUPFAM" id="SSF52540">
    <property type="entry name" value="P-loop containing nucleoside triphosphate hydrolases"/>
    <property type="match status" value="1"/>
</dbReference>
<feature type="domain" description="AAA+ ATPase" evidence="1">
    <location>
        <begin position="39"/>
        <end position="186"/>
    </location>
</feature>
<proteinExistence type="predicted"/>
<evidence type="ECO:0000313" key="3">
    <source>
        <dbReference type="Proteomes" id="UP000701702"/>
    </source>
</evidence>
<evidence type="ECO:0000313" key="2">
    <source>
        <dbReference type="EMBL" id="CAG9187717.1"/>
    </source>
</evidence>
<dbReference type="EMBL" id="CAJZAF010000101">
    <property type="protein sequence ID" value="CAG9187717.1"/>
    <property type="molecule type" value="Genomic_DNA"/>
</dbReference>
<dbReference type="InterPro" id="IPR049945">
    <property type="entry name" value="AAA_22"/>
</dbReference>
<dbReference type="Proteomes" id="UP000701702">
    <property type="component" value="Unassembled WGS sequence"/>
</dbReference>
<reference evidence="2 3" key="1">
    <citation type="submission" date="2021-08" db="EMBL/GenBank/DDBJ databases">
        <authorList>
            <person name="Peeters C."/>
        </authorList>
    </citation>
    <scope>NUCLEOTIDE SEQUENCE [LARGE SCALE GENOMIC DNA]</scope>
    <source>
        <strain evidence="2 3">LMG 23994</strain>
    </source>
</reference>
<dbReference type="CDD" id="cd00009">
    <property type="entry name" value="AAA"/>
    <property type="match status" value="1"/>
</dbReference>
<comment type="caution">
    <text evidence="2">The sequence shown here is derived from an EMBL/GenBank/DDBJ whole genome shotgun (WGS) entry which is preliminary data.</text>
</comment>
<dbReference type="PANTHER" id="PTHR35894:SF1">
    <property type="entry name" value="PHOSPHORIBULOKINASE _ URIDINE KINASE FAMILY"/>
    <property type="match status" value="1"/>
</dbReference>
<protein>
    <recommendedName>
        <fullName evidence="1">AAA+ ATPase domain-containing protein</fullName>
    </recommendedName>
</protein>
<dbReference type="Pfam" id="PF13401">
    <property type="entry name" value="AAA_22"/>
    <property type="match status" value="1"/>
</dbReference>
<sequence>MYRQHFGLRCAPLDTDCIELWDDGALASLSERFQWLLDSPGIGLLTGEPGVGKTAVLRHLTRNLNPHRYQTIYLAETEFGRVDLYRSLARSLGLEPSHRRADLWRDIKARITELANGKQVLPLWIIDEAQNLPPEFFRDFPSFLNFAFDARHLITVWLVGHPELASMLERNVYAALYSRIQTRAQLQPVTEHARFAQLISHALKTAGCNHTLLSETGLELLRQASRGLPRNAGRILRTAMQLAVPKGLNHLPDELLQQAIGEMR</sequence>
<dbReference type="Gene3D" id="3.40.50.300">
    <property type="entry name" value="P-loop containing nucleotide triphosphate hydrolases"/>
    <property type="match status" value="1"/>
</dbReference>
<dbReference type="SMART" id="SM00382">
    <property type="entry name" value="AAA"/>
    <property type="match status" value="1"/>
</dbReference>
<dbReference type="RefSeq" id="WP_224011222.1">
    <property type="nucleotide sequence ID" value="NZ_CAJZAF010000101.1"/>
</dbReference>
<organism evidence="2 3">
    <name type="scientific">Cupriavidus pinatubonensis</name>
    <dbReference type="NCBI Taxonomy" id="248026"/>
    <lineage>
        <taxon>Bacteria</taxon>
        <taxon>Pseudomonadati</taxon>
        <taxon>Pseudomonadota</taxon>
        <taxon>Betaproteobacteria</taxon>
        <taxon>Burkholderiales</taxon>
        <taxon>Burkholderiaceae</taxon>
        <taxon>Cupriavidus</taxon>
    </lineage>
</organism>
<name>A0ABM8Y4K2_9BURK</name>
<dbReference type="PANTHER" id="PTHR35894">
    <property type="entry name" value="GENERAL SECRETION PATHWAY PROTEIN A-RELATED"/>
    <property type="match status" value="1"/>
</dbReference>